<reference evidence="1" key="1">
    <citation type="journal article" date="2023" name="Mol. Ecol. Resour.">
        <title>Chromosome-level genome assembly of a triploid poplar Populus alba 'Berolinensis'.</title>
        <authorList>
            <person name="Chen S."/>
            <person name="Yu Y."/>
            <person name="Wang X."/>
            <person name="Wang S."/>
            <person name="Zhang T."/>
            <person name="Zhou Y."/>
            <person name="He R."/>
            <person name="Meng N."/>
            <person name="Wang Y."/>
            <person name="Liu W."/>
            <person name="Liu Z."/>
            <person name="Liu J."/>
            <person name="Guo Q."/>
            <person name="Huang H."/>
            <person name="Sederoff R.R."/>
            <person name="Wang G."/>
            <person name="Qu G."/>
            <person name="Chen S."/>
        </authorList>
    </citation>
    <scope>NUCLEOTIDE SEQUENCE</scope>
    <source>
        <strain evidence="1">SC-2020</strain>
    </source>
</reference>
<dbReference type="EMBL" id="JAQIZT010000007">
    <property type="protein sequence ID" value="KAJ6989580.1"/>
    <property type="molecule type" value="Genomic_DNA"/>
</dbReference>
<evidence type="ECO:0000313" key="1">
    <source>
        <dbReference type="EMBL" id="KAJ6989580.1"/>
    </source>
</evidence>
<dbReference type="GO" id="GO:0005730">
    <property type="term" value="C:nucleolus"/>
    <property type="evidence" value="ECO:0007669"/>
    <property type="project" value="TreeGrafter"/>
</dbReference>
<organism evidence="1 2">
    <name type="scientific">Populus alba x Populus x berolinensis</name>
    <dbReference type="NCBI Taxonomy" id="444605"/>
    <lineage>
        <taxon>Eukaryota</taxon>
        <taxon>Viridiplantae</taxon>
        <taxon>Streptophyta</taxon>
        <taxon>Embryophyta</taxon>
        <taxon>Tracheophyta</taxon>
        <taxon>Spermatophyta</taxon>
        <taxon>Magnoliopsida</taxon>
        <taxon>eudicotyledons</taxon>
        <taxon>Gunneridae</taxon>
        <taxon>Pentapetalae</taxon>
        <taxon>rosids</taxon>
        <taxon>fabids</taxon>
        <taxon>Malpighiales</taxon>
        <taxon>Salicaceae</taxon>
        <taxon>Saliceae</taxon>
        <taxon>Populus</taxon>
    </lineage>
</organism>
<dbReference type="PANTHER" id="PTHR45903">
    <property type="entry name" value="GLUTAMATE-RICH WD REPEAT-CONTAINING PROTEIN 1"/>
    <property type="match status" value="1"/>
</dbReference>
<proteinExistence type="predicted"/>
<name>A0AAD6VUF7_9ROSI</name>
<comment type="caution">
    <text evidence="1">The sequence shown here is derived from an EMBL/GenBank/DDBJ whole genome shotgun (WGS) entry which is preliminary data.</text>
</comment>
<accession>A0AAD6VUF7</accession>
<dbReference type="InterPro" id="IPR051972">
    <property type="entry name" value="Glutamate-rich_WD_repeat"/>
</dbReference>
<dbReference type="GO" id="GO:0042254">
    <property type="term" value="P:ribosome biogenesis"/>
    <property type="evidence" value="ECO:0007669"/>
    <property type="project" value="TreeGrafter"/>
</dbReference>
<protein>
    <submittedName>
        <fullName evidence="1">Uncharacterized protein</fullName>
    </submittedName>
</protein>
<evidence type="ECO:0000313" key="2">
    <source>
        <dbReference type="Proteomes" id="UP001164929"/>
    </source>
</evidence>
<keyword evidence="2" id="KW-1185">Reference proteome</keyword>
<dbReference type="PANTHER" id="PTHR45903:SF1">
    <property type="entry name" value="GLUTAMATE-RICH WD REPEAT-CONTAINING PROTEIN 1"/>
    <property type="match status" value="1"/>
</dbReference>
<dbReference type="AlphaFoldDB" id="A0AAD6VUF7"/>
<gene>
    <name evidence="1" type="ORF">NC653_018146</name>
</gene>
<dbReference type="Proteomes" id="UP001164929">
    <property type="component" value="Chromosome 7"/>
</dbReference>
<sequence length="117" mass="13256">MKEQEKEMGHLHLHQYHPMPTKVWQTLVDNLEEVEELECDPSRLQFSSRLSHWLALLKLYGDSLGLLRTDFPHTVCTLVAGTQAENPDWNTIGIFKVSNGSGKRRELVPTKATAGDS</sequence>